<accession>A0ABY5L1K8</accession>
<dbReference type="Gene3D" id="3.40.50.720">
    <property type="entry name" value="NAD(P)-binding Rossmann-like Domain"/>
    <property type="match status" value="1"/>
</dbReference>
<dbReference type="InterPro" id="IPR013131">
    <property type="entry name" value="Mannitol_DH_N"/>
</dbReference>
<dbReference type="PANTHER" id="PTHR43362">
    <property type="entry name" value="MANNITOL DEHYDROGENASE DSF1-RELATED"/>
    <property type="match status" value="1"/>
</dbReference>
<organism evidence="9 10">
    <name type="scientific">Cellulomonas chengniuliangii</name>
    <dbReference type="NCBI Taxonomy" id="2968084"/>
    <lineage>
        <taxon>Bacteria</taxon>
        <taxon>Bacillati</taxon>
        <taxon>Actinomycetota</taxon>
        <taxon>Actinomycetes</taxon>
        <taxon>Micrococcales</taxon>
        <taxon>Cellulomonadaceae</taxon>
        <taxon>Cellulomonas</taxon>
    </lineage>
</organism>
<keyword evidence="5" id="KW-0520">NAD</keyword>
<dbReference type="PRINTS" id="PR00084">
    <property type="entry name" value="MTLDHDRGNASE"/>
</dbReference>
<dbReference type="Pfam" id="PF08125">
    <property type="entry name" value="Mannitol_dh_C"/>
    <property type="match status" value="1"/>
</dbReference>
<dbReference type="Pfam" id="PF01232">
    <property type="entry name" value="Mannitol_dh"/>
    <property type="match status" value="1"/>
</dbReference>
<evidence type="ECO:0000259" key="8">
    <source>
        <dbReference type="Pfam" id="PF08125"/>
    </source>
</evidence>
<sequence length="488" mass="52916">MERLGARTLGSLPRAVEVPGYLDEDLRIGIVHFGVGNFHRSHQAMYVERLLNAGTARDWAICGVGLLDRDARMRDALAEQDGLYTLTLREPDGSNRFSVIGAIRRFIYAPDDPAALLEQLVSPDVRIVSLTVTEGGYVSDPTTGRSPQDDPLVIEEVAGGLAQPRTAFGWIVAALRERRRRGTAPFTVMSCDNIQGNGRVARLSVEGVARLVDAELADWIAAEVSFPSTMVDRITPVTTQTDVDRIATELGVEDAWPVSSEPFTQWVIEDVFAHGRPPFEQAGAVLVSDIDPYEAIKLRLLNASHQALAYIGQLMGYEYVHEAVADARIAGFVRAYMEQEAVPTLVVPAGFEIAEYIDELFVRFGNPHVQDFLARLSVDSSNRIPKFLVPVLADGVAAGAASGVGASIIATWRAWCRGVDAGQFAIDDVDGKVLVSAAAQEPLGFLRGVPTLTPFLESPSFVDAYERAANALEQEGPEAFLGAVLVQE</sequence>
<evidence type="ECO:0000256" key="5">
    <source>
        <dbReference type="ARBA" id="ARBA00023027"/>
    </source>
</evidence>
<proteinExistence type="inferred from homology"/>
<dbReference type="SUPFAM" id="SSF51735">
    <property type="entry name" value="NAD(P)-binding Rossmann-fold domains"/>
    <property type="match status" value="1"/>
</dbReference>
<dbReference type="InterPro" id="IPR013118">
    <property type="entry name" value="Mannitol_DH_C"/>
</dbReference>
<keyword evidence="4" id="KW-0560">Oxidoreductase</keyword>
<dbReference type="EC" id="1.1.1.17" evidence="2"/>
<evidence type="ECO:0000256" key="2">
    <source>
        <dbReference type="ARBA" id="ARBA00012939"/>
    </source>
</evidence>
<evidence type="ECO:0000259" key="7">
    <source>
        <dbReference type="Pfam" id="PF01232"/>
    </source>
</evidence>
<dbReference type="RefSeq" id="WP_227568970.1">
    <property type="nucleotide sequence ID" value="NZ_CP101988.1"/>
</dbReference>
<evidence type="ECO:0000256" key="4">
    <source>
        <dbReference type="ARBA" id="ARBA00023002"/>
    </source>
</evidence>
<evidence type="ECO:0000256" key="3">
    <source>
        <dbReference type="ARBA" id="ARBA00016219"/>
    </source>
</evidence>
<dbReference type="InterPro" id="IPR023027">
    <property type="entry name" value="Mannitol_DH_CS"/>
</dbReference>
<reference evidence="9 10" key="1">
    <citation type="submission" date="2022-07" db="EMBL/GenBank/DDBJ databases">
        <title>Novel species in genus cellulomonas.</title>
        <authorList>
            <person name="Ye L."/>
        </authorList>
    </citation>
    <scope>NUCLEOTIDE SEQUENCE [LARGE SCALE GENOMIC DNA]</scope>
    <source>
        <strain evidence="10">zg-Y338</strain>
    </source>
</reference>
<protein>
    <recommendedName>
        <fullName evidence="3">Mannitol-1-phosphate 5-dehydrogenase</fullName>
        <ecNumber evidence="2">1.1.1.17</ecNumber>
    </recommendedName>
</protein>
<gene>
    <name evidence="9" type="ORF">NP064_07320</name>
</gene>
<comment type="catalytic activity">
    <reaction evidence="6">
        <text>D-mannitol 1-phosphate + NAD(+) = beta-D-fructose 6-phosphate + NADH + H(+)</text>
        <dbReference type="Rhea" id="RHEA:19661"/>
        <dbReference type="ChEBI" id="CHEBI:15378"/>
        <dbReference type="ChEBI" id="CHEBI:57540"/>
        <dbReference type="ChEBI" id="CHEBI:57634"/>
        <dbReference type="ChEBI" id="CHEBI:57945"/>
        <dbReference type="ChEBI" id="CHEBI:61381"/>
        <dbReference type="EC" id="1.1.1.17"/>
    </reaction>
</comment>
<dbReference type="PROSITE" id="PS00974">
    <property type="entry name" value="MANNITOL_DHGENASE"/>
    <property type="match status" value="1"/>
</dbReference>
<name>A0ABY5L1K8_9CELL</name>
<dbReference type="Gene3D" id="1.10.1040.10">
    <property type="entry name" value="N-(1-d-carboxylethyl)-l-norvaline Dehydrogenase, domain 2"/>
    <property type="match status" value="1"/>
</dbReference>
<dbReference type="InterPro" id="IPR008927">
    <property type="entry name" value="6-PGluconate_DH-like_C_sf"/>
</dbReference>
<dbReference type="PANTHER" id="PTHR43362:SF1">
    <property type="entry name" value="MANNITOL DEHYDROGENASE 2-RELATED"/>
    <property type="match status" value="1"/>
</dbReference>
<dbReference type="InterPro" id="IPR000669">
    <property type="entry name" value="Mannitol_DH"/>
</dbReference>
<feature type="domain" description="Mannitol dehydrogenase N-terminal" evidence="7">
    <location>
        <begin position="29"/>
        <end position="280"/>
    </location>
</feature>
<dbReference type="InterPro" id="IPR050988">
    <property type="entry name" value="Mannitol_DH/Oxidoreductase"/>
</dbReference>
<evidence type="ECO:0000313" key="10">
    <source>
        <dbReference type="Proteomes" id="UP001316189"/>
    </source>
</evidence>
<evidence type="ECO:0000256" key="1">
    <source>
        <dbReference type="ARBA" id="ARBA00006541"/>
    </source>
</evidence>
<dbReference type="EMBL" id="CP101988">
    <property type="protein sequence ID" value="UUI76681.1"/>
    <property type="molecule type" value="Genomic_DNA"/>
</dbReference>
<keyword evidence="10" id="KW-1185">Reference proteome</keyword>
<dbReference type="Proteomes" id="UP001316189">
    <property type="component" value="Chromosome"/>
</dbReference>
<dbReference type="InterPro" id="IPR036291">
    <property type="entry name" value="NAD(P)-bd_dom_sf"/>
</dbReference>
<feature type="domain" description="Mannitol dehydrogenase C-terminal" evidence="8">
    <location>
        <begin position="289"/>
        <end position="428"/>
    </location>
</feature>
<comment type="similarity">
    <text evidence="1">Belongs to the mannitol dehydrogenase family.</text>
</comment>
<dbReference type="SUPFAM" id="SSF48179">
    <property type="entry name" value="6-phosphogluconate dehydrogenase C-terminal domain-like"/>
    <property type="match status" value="1"/>
</dbReference>
<evidence type="ECO:0000313" key="9">
    <source>
        <dbReference type="EMBL" id="UUI76681.1"/>
    </source>
</evidence>
<dbReference type="InterPro" id="IPR013328">
    <property type="entry name" value="6PGD_dom2"/>
</dbReference>
<evidence type="ECO:0000256" key="6">
    <source>
        <dbReference type="ARBA" id="ARBA00048615"/>
    </source>
</evidence>